<feature type="non-terminal residue" evidence="7">
    <location>
        <position position="1"/>
    </location>
</feature>
<keyword evidence="4 5" id="KW-0472">Membrane</keyword>
<dbReference type="OMA" id="PERLYVW"/>
<dbReference type="STRING" id="1198029.A0A1U7LM25"/>
<dbReference type="EMBL" id="LXFE01001341">
    <property type="protein sequence ID" value="OLL23716.1"/>
    <property type="molecule type" value="Genomic_DNA"/>
</dbReference>
<dbReference type="InterPro" id="IPR006694">
    <property type="entry name" value="Fatty_acid_hydroxylase"/>
</dbReference>
<keyword evidence="2 5" id="KW-0812">Transmembrane</keyword>
<keyword evidence="8" id="KW-1185">Reference proteome</keyword>
<proteinExistence type="predicted"/>
<keyword evidence="3 5" id="KW-1133">Transmembrane helix</keyword>
<evidence type="ECO:0000256" key="3">
    <source>
        <dbReference type="ARBA" id="ARBA00022989"/>
    </source>
</evidence>
<dbReference type="GO" id="GO:0016491">
    <property type="term" value="F:oxidoreductase activity"/>
    <property type="evidence" value="ECO:0007669"/>
    <property type="project" value="InterPro"/>
</dbReference>
<dbReference type="GO" id="GO:0016020">
    <property type="term" value="C:membrane"/>
    <property type="evidence" value="ECO:0007669"/>
    <property type="project" value="UniProtKB-SubCell"/>
</dbReference>
<protein>
    <submittedName>
        <fullName evidence="7">Fatty acid hydroxylase domain-containing protein 2</fullName>
    </submittedName>
</protein>
<dbReference type="AlphaFoldDB" id="A0A1U7LM25"/>
<evidence type="ECO:0000256" key="1">
    <source>
        <dbReference type="ARBA" id="ARBA00004370"/>
    </source>
</evidence>
<evidence type="ECO:0000256" key="4">
    <source>
        <dbReference type="ARBA" id="ARBA00023136"/>
    </source>
</evidence>
<dbReference type="GO" id="GO:0008610">
    <property type="term" value="P:lipid biosynthetic process"/>
    <property type="evidence" value="ECO:0007669"/>
    <property type="project" value="InterPro"/>
</dbReference>
<dbReference type="GO" id="GO:0005506">
    <property type="term" value="F:iron ion binding"/>
    <property type="evidence" value="ECO:0007669"/>
    <property type="project" value="InterPro"/>
</dbReference>
<organism evidence="7 8">
    <name type="scientific">Neolecta irregularis (strain DAH-3)</name>
    <dbReference type="NCBI Taxonomy" id="1198029"/>
    <lineage>
        <taxon>Eukaryota</taxon>
        <taxon>Fungi</taxon>
        <taxon>Dikarya</taxon>
        <taxon>Ascomycota</taxon>
        <taxon>Taphrinomycotina</taxon>
        <taxon>Neolectales</taxon>
        <taxon>Neolectaceae</taxon>
        <taxon>Neolecta</taxon>
    </lineage>
</organism>
<sequence>LPACSAAWASLVARHDADALVLGGTLLVQIAAFWIPAALYLAIDVCRPRALYAYKIQPHVAPSPAELRRCLRGVLANQFLLATPLHAILVLAARAAGSPPPLLVAAALPPPARVARDFALSLAVREALFYYSHRLLHSKFLYRRIHKQHHQFTAPVALAAQYAHPVEHLVSNILPILAGPTLLHSHILTFWLFLAFELVETATVHSGYDLPGMHGVARFHDWHHEFFNGCFGAIGYLDWLHGTDLGYRNTRGKVHQKAS</sequence>
<gene>
    <name evidence="7" type="ORF">NEOLI_005470</name>
</gene>
<accession>A0A1U7LM25</accession>
<dbReference type="PANTHER" id="PTHR11863">
    <property type="entry name" value="STEROL DESATURASE"/>
    <property type="match status" value="1"/>
</dbReference>
<evidence type="ECO:0000256" key="2">
    <source>
        <dbReference type="ARBA" id="ARBA00022692"/>
    </source>
</evidence>
<evidence type="ECO:0000256" key="5">
    <source>
        <dbReference type="SAM" id="Phobius"/>
    </source>
</evidence>
<comment type="subcellular location">
    <subcellularLocation>
        <location evidence="1">Membrane</location>
    </subcellularLocation>
</comment>
<feature type="transmembrane region" description="Helical" evidence="5">
    <location>
        <begin position="20"/>
        <end position="43"/>
    </location>
</feature>
<name>A0A1U7LM25_NEOID</name>
<reference evidence="7 8" key="1">
    <citation type="submission" date="2016-04" db="EMBL/GenBank/DDBJ databases">
        <title>Evolutionary innovation and constraint leading to complex multicellularity in the Ascomycota.</title>
        <authorList>
            <person name="Cisse O."/>
            <person name="Nguyen A."/>
            <person name="Hewitt D.A."/>
            <person name="Jedd G."/>
            <person name="Stajich J.E."/>
        </authorList>
    </citation>
    <scope>NUCLEOTIDE SEQUENCE [LARGE SCALE GENOMIC DNA]</scope>
    <source>
        <strain evidence="7 8">DAH-3</strain>
    </source>
</reference>
<dbReference type="OrthoDB" id="408954at2759"/>
<evidence type="ECO:0000259" key="6">
    <source>
        <dbReference type="Pfam" id="PF04116"/>
    </source>
</evidence>
<dbReference type="Pfam" id="PF04116">
    <property type="entry name" value="FA_hydroxylase"/>
    <property type="match status" value="1"/>
</dbReference>
<comment type="caution">
    <text evidence="7">The sequence shown here is derived from an EMBL/GenBank/DDBJ whole genome shotgun (WGS) entry which is preliminary data.</text>
</comment>
<evidence type="ECO:0000313" key="8">
    <source>
        <dbReference type="Proteomes" id="UP000186594"/>
    </source>
</evidence>
<evidence type="ECO:0000313" key="7">
    <source>
        <dbReference type="EMBL" id="OLL23716.1"/>
    </source>
</evidence>
<feature type="domain" description="Fatty acid hydroxylase" evidence="6">
    <location>
        <begin position="119"/>
        <end position="243"/>
    </location>
</feature>
<dbReference type="Proteomes" id="UP000186594">
    <property type="component" value="Unassembled WGS sequence"/>
</dbReference>
<dbReference type="InterPro" id="IPR050307">
    <property type="entry name" value="Sterol_Desaturase_Related"/>
</dbReference>